<evidence type="ECO:0000256" key="3">
    <source>
        <dbReference type="ARBA" id="ARBA00022475"/>
    </source>
</evidence>
<feature type="transmembrane region" description="Helical" evidence="7">
    <location>
        <begin position="114"/>
        <end position="133"/>
    </location>
</feature>
<feature type="transmembrane region" description="Helical" evidence="7">
    <location>
        <begin position="89"/>
        <end position="107"/>
    </location>
</feature>
<keyword evidence="6 7" id="KW-0472">Membrane</keyword>
<organism evidence="9">
    <name type="scientific">Alcaligenes sp. O-1</name>
    <dbReference type="NCBI Taxonomy" id="108557"/>
    <lineage>
        <taxon>Bacteria</taxon>
        <taxon>Pseudomonadati</taxon>
        <taxon>Pseudomonadota</taxon>
        <taxon>Betaproteobacteria</taxon>
        <taxon>Burkholderiales</taxon>
        <taxon>Alcaligenaceae</taxon>
        <taxon>Alcaligenes</taxon>
    </lineage>
</organism>
<dbReference type="Pfam" id="PF00528">
    <property type="entry name" value="BPD_transp_1"/>
    <property type="match status" value="1"/>
</dbReference>
<comment type="subcellular location">
    <subcellularLocation>
        <location evidence="1 7">Cell membrane</location>
        <topology evidence="1 7">Multi-pass membrane protein</topology>
    </subcellularLocation>
</comment>
<feature type="domain" description="ABC transmembrane type-1" evidence="8">
    <location>
        <begin position="48"/>
        <end position="232"/>
    </location>
</feature>
<feature type="transmembrane region" description="Helical" evidence="7">
    <location>
        <begin position="56"/>
        <end position="77"/>
    </location>
</feature>
<dbReference type="PANTHER" id="PTHR30151">
    <property type="entry name" value="ALKANE SULFONATE ABC TRANSPORTER-RELATED, MEMBRANE SUBUNIT"/>
    <property type="match status" value="1"/>
</dbReference>
<dbReference type="PANTHER" id="PTHR30151:SF25">
    <property type="entry name" value="TAURINE TRANSPORT SYSTEM PERMEASE PROTEIN TAUC"/>
    <property type="match status" value="1"/>
</dbReference>
<dbReference type="GO" id="GO:0010438">
    <property type="term" value="P:cellular response to sulfur starvation"/>
    <property type="evidence" value="ECO:0007669"/>
    <property type="project" value="TreeGrafter"/>
</dbReference>
<dbReference type="SUPFAM" id="SSF161098">
    <property type="entry name" value="MetI-like"/>
    <property type="match status" value="1"/>
</dbReference>
<evidence type="ECO:0000256" key="4">
    <source>
        <dbReference type="ARBA" id="ARBA00022692"/>
    </source>
</evidence>
<evidence type="ECO:0000256" key="7">
    <source>
        <dbReference type="RuleBase" id="RU363032"/>
    </source>
</evidence>
<dbReference type="PROSITE" id="PS50928">
    <property type="entry name" value="ABC_TM1"/>
    <property type="match status" value="1"/>
</dbReference>
<geneLocation type="plasmid" evidence="9">
    <name>unnamed</name>
</geneLocation>
<dbReference type="GO" id="GO:0042918">
    <property type="term" value="P:alkanesulfonate transmembrane transport"/>
    <property type="evidence" value="ECO:0007669"/>
    <property type="project" value="UniProtKB-ARBA"/>
</dbReference>
<name>Q3LFK8_9BURK</name>
<evidence type="ECO:0000256" key="6">
    <source>
        <dbReference type="ARBA" id="ARBA00023136"/>
    </source>
</evidence>
<evidence type="ECO:0000256" key="1">
    <source>
        <dbReference type="ARBA" id="ARBA00004651"/>
    </source>
</evidence>
<reference evidence="9" key="2">
    <citation type="submission" date="2004-09" db="EMBL/GenBank/DDBJ databases">
        <title>Degradation of 2-aminobenzenesulfonate encoded in two vicinal operons on plasmid pSAH in Alcaligenes sp. strain O-1.</title>
        <authorList>
            <person name="Schleheck D."/>
            <person name="Cook A.M."/>
            <person name="Ruff J."/>
        </authorList>
    </citation>
    <scope>NUCLEOTIDE SEQUENCE</scope>
    <source>
        <strain evidence="9">O-1</strain>
        <plasmid evidence="9">unnamed</plasmid>
    </source>
</reference>
<proteinExistence type="inferred from homology"/>
<dbReference type="AlphaFoldDB" id="Q3LFK8"/>
<evidence type="ECO:0000256" key="5">
    <source>
        <dbReference type="ARBA" id="ARBA00022989"/>
    </source>
</evidence>
<feature type="transmembrane region" description="Helical" evidence="7">
    <location>
        <begin position="173"/>
        <end position="198"/>
    </location>
</feature>
<comment type="similarity">
    <text evidence="7">Belongs to the binding-protein-dependent transport system permease family.</text>
</comment>
<accession>Q3LFK8</accession>
<dbReference type="InterPro" id="IPR000515">
    <property type="entry name" value="MetI-like"/>
</dbReference>
<gene>
    <name evidence="9" type="primary">absT2</name>
</gene>
<evidence type="ECO:0000313" key="9">
    <source>
        <dbReference type="EMBL" id="ABA54729.1"/>
    </source>
</evidence>
<protein>
    <submittedName>
        <fullName evidence="9">AbsT2</fullName>
    </submittedName>
</protein>
<dbReference type="InterPro" id="IPR035906">
    <property type="entry name" value="MetI-like_sf"/>
</dbReference>
<dbReference type="CDD" id="cd06261">
    <property type="entry name" value="TM_PBP2"/>
    <property type="match status" value="1"/>
</dbReference>
<sequence length="244" mass="26431">MLSPVLLLIAWEVCSRMGLLNPQLIPAPSRILTDLYNLAISFELFGALYASMKRVVSGFAIAVVVGVSIGVLMASSRIAEDVIDPFVEFLRPISPLALFPLAILWFGIGDASKIFLIALSCCFPVLLSTYAGVQGIDVALVRAASSLGASRWEIVRNVILPGSIPSILTGVRISWGIALIVIIASEMVGAVNGIGFMVLDAQQTFRTERLFSGIAIIAAIGYGTDRALRWLRRSLVPWHQEYRV</sequence>
<keyword evidence="2 7" id="KW-0813">Transport</keyword>
<evidence type="ECO:0000256" key="2">
    <source>
        <dbReference type="ARBA" id="ARBA00022448"/>
    </source>
</evidence>
<evidence type="ECO:0000259" key="8">
    <source>
        <dbReference type="PROSITE" id="PS50928"/>
    </source>
</evidence>
<keyword evidence="3" id="KW-1003">Cell membrane</keyword>
<dbReference type="EMBL" id="AF109074">
    <property type="protein sequence ID" value="ABA54729.1"/>
    <property type="molecule type" value="Genomic_DNA"/>
</dbReference>
<reference evidence="9" key="1">
    <citation type="journal article" date="1999" name="Microbiology">
        <title>The oxygenase component of the 2-aminobenzenesulfonate dioxygenase system from Alcaligenes sp. strain O-1.</title>
        <authorList>
            <person name="Mampel J."/>
            <person name="Ruff J."/>
            <person name="Junker F."/>
            <person name="Cook A.M."/>
        </authorList>
    </citation>
    <scope>NUCLEOTIDE SEQUENCE</scope>
    <source>
        <strain evidence="9">O-1</strain>
        <plasmid evidence="9">unnamed</plasmid>
    </source>
</reference>
<keyword evidence="9" id="KW-0614">Plasmid</keyword>
<dbReference type="Gene3D" id="1.10.3720.10">
    <property type="entry name" value="MetI-like"/>
    <property type="match status" value="1"/>
</dbReference>
<dbReference type="GO" id="GO:0005886">
    <property type="term" value="C:plasma membrane"/>
    <property type="evidence" value="ECO:0007669"/>
    <property type="project" value="UniProtKB-SubCell"/>
</dbReference>
<keyword evidence="4 7" id="KW-0812">Transmembrane</keyword>
<dbReference type="FunFam" id="1.10.3720.10:FF:000003">
    <property type="entry name" value="Aliphatic sulfonate ABC transporter permease"/>
    <property type="match status" value="1"/>
</dbReference>
<keyword evidence="5 7" id="KW-1133">Transmembrane helix</keyword>